<reference evidence="1 2" key="1">
    <citation type="submission" date="2019-08" db="EMBL/GenBank/DDBJ databases">
        <title>Seonamhaeicola sediminis sp. nov., isolated from marine sediment.</title>
        <authorList>
            <person name="Cao W.R."/>
        </authorList>
    </citation>
    <scope>NUCLEOTIDE SEQUENCE [LARGE SCALE GENOMIC DNA]</scope>
    <source>
        <strain evidence="1 2">B011</strain>
    </source>
</reference>
<dbReference type="AlphaFoldDB" id="A0A5D0HSA8"/>
<keyword evidence="2" id="KW-1185">Reference proteome</keyword>
<protein>
    <submittedName>
        <fullName evidence="1">Uncharacterized protein</fullName>
    </submittedName>
</protein>
<organism evidence="1 2">
    <name type="scientific">Seonamhaeicola marinus</name>
    <dbReference type="NCBI Taxonomy" id="1912246"/>
    <lineage>
        <taxon>Bacteria</taxon>
        <taxon>Pseudomonadati</taxon>
        <taxon>Bacteroidota</taxon>
        <taxon>Flavobacteriia</taxon>
        <taxon>Flavobacteriales</taxon>
        <taxon>Flavobacteriaceae</taxon>
    </lineage>
</organism>
<gene>
    <name evidence="1" type="ORF">FUA24_12905</name>
</gene>
<dbReference type="Proteomes" id="UP000323930">
    <property type="component" value="Unassembled WGS sequence"/>
</dbReference>
<dbReference type="EMBL" id="VSDQ01000679">
    <property type="protein sequence ID" value="TYA74226.1"/>
    <property type="molecule type" value="Genomic_DNA"/>
</dbReference>
<name>A0A5D0HSA8_9FLAO</name>
<dbReference type="OrthoDB" id="1444339at2"/>
<sequence length="97" mass="11387">MDTQTITFVEFENFPNHPNCENGWSEDYAKLLINKALEEIEHHSDITNVVITKYVCRAIDETNLSTEVCYVETEQPGFFYIMRDMVASVNVVYNRWD</sequence>
<proteinExistence type="predicted"/>
<comment type="caution">
    <text evidence="1">The sequence shown here is derived from an EMBL/GenBank/DDBJ whole genome shotgun (WGS) entry which is preliminary data.</text>
</comment>
<evidence type="ECO:0000313" key="2">
    <source>
        <dbReference type="Proteomes" id="UP000323930"/>
    </source>
</evidence>
<dbReference type="RefSeq" id="WP_148542947.1">
    <property type="nucleotide sequence ID" value="NZ_VSDQ01000679.1"/>
</dbReference>
<evidence type="ECO:0000313" key="1">
    <source>
        <dbReference type="EMBL" id="TYA74226.1"/>
    </source>
</evidence>
<accession>A0A5D0HSA8</accession>